<comment type="pathway">
    <text evidence="1 6">Pyrimidine metabolism; UMP biosynthesis via de novo pathway; UMP from orotate: step 1/2.</text>
</comment>
<keyword evidence="3 6" id="KW-0328">Glycosyltransferase</keyword>
<evidence type="ECO:0000256" key="4">
    <source>
        <dbReference type="ARBA" id="ARBA00022679"/>
    </source>
</evidence>
<keyword evidence="9" id="KW-1185">Reference proteome</keyword>
<comment type="caution">
    <text evidence="8">The sequence shown here is derived from an EMBL/GenBank/DDBJ whole genome shotgun (WGS) entry which is preliminary data.</text>
</comment>
<keyword evidence="4 6" id="KW-0808">Transferase</keyword>
<dbReference type="SUPFAM" id="SSF53271">
    <property type="entry name" value="PRTase-like"/>
    <property type="match status" value="1"/>
</dbReference>
<feature type="binding site" evidence="6">
    <location>
        <position position="129"/>
    </location>
    <ligand>
        <name>5-phospho-alpha-D-ribose 1-diphosphate</name>
        <dbReference type="ChEBI" id="CHEBI:58017"/>
        <note>ligand shared between dimeric partners</note>
    </ligand>
</feature>
<evidence type="ECO:0000256" key="5">
    <source>
        <dbReference type="ARBA" id="ARBA00022975"/>
    </source>
</evidence>
<dbReference type="Pfam" id="PF00156">
    <property type="entry name" value="Pribosyltran"/>
    <property type="match status" value="1"/>
</dbReference>
<sequence length="240" mass="25474">MGREVRGAEVEGRALQGSAFQGPELRGCPLPVGTSIARGMLQIGAVEIRTQDLFRWSSGWRSPIYCDNRLILGYPVLRGQVLEGFEAIVTEAYPGVDLIAGTATAGIPHAAALADRLGLPMAYVRSSAKGHGKQKRVEGKVFPGAAAIVVEDTLSTGTSAYDAVAALEEEGVRVLGVITIFSYDFEAARTRIRAAGVPAHRLVDYDTLVSTAVDQGVLGESDVAGLMAWRKNPETYGQEG</sequence>
<dbReference type="InterPro" id="IPR029057">
    <property type="entry name" value="PRTase-like"/>
</dbReference>
<evidence type="ECO:0000256" key="2">
    <source>
        <dbReference type="ARBA" id="ARBA00011971"/>
    </source>
</evidence>
<comment type="cofactor">
    <cofactor evidence="6">
        <name>Mg(2+)</name>
        <dbReference type="ChEBI" id="CHEBI:18420"/>
    </cofactor>
</comment>
<dbReference type="InterPro" id="IPR023031">
    <property type="entry name" value="OPRT"/>
</dbReference>
<dbReference type="InterPro" id="IPR004467">
    <property type="entry name" value="Or_phspho_trans_dom"/>
</dbReference>
<evidence type="ECO:0000256" key="3">
    <source>
        <dbReference type="ARBA" id="ARBA00022676"/>
    </source>
</evidence>
<feature type="binding site" description="in other chain" evidence="6">
    <location>
        <begin position="151"/>
        <end position="159"/>
    </location>
    <ligand>
        <name>5-phospho-alpha-D-ribose 1-diphosphate</name>
        <dbReference type="ChEBI" id="CHEBI:58017"/>
        <note>ligand shared between dimeric partners</note>
    </ligand>
</feature>
<comment type="subunit">
    <text evidence="6">Homodimer.</text>
</comment>
<reference evidence="8 9" key="1">
    <citation type="submission" date="2023-07" db="EMBL/GenBank/DDBJ databases">
        <title>Genomic Encyclopedia of Type Strains, Phase IV (KMG-IV): sequencing the most valuable type-strain genomes for metagenomic binning, comparative biology and taxonomic classification.</title>
        <authorList>
            <person name="Goeker M."/>
        </authorList>
    </citation>
    <scope>NUCLEOTIDE SEQUENCE [LARGE SCALE GENOMIC DNA]</scope>
    <source>
        <strain evidence="8 9">DSM 4006</strain>
    </source>
</reference>
<evidence type="ECO:0000256" key="1">
    <source>
        <dbReference type="ARBA" id="ARBA00004889"/>
    </source>
</evidence>
<dbReference type="Gene3D" id="3.40.50.2020">
    <property type="match status" value="1"/>
</dbReference>
<comment type="function">
    <text evidence="6">Catalyzes the transfer of a ribosyl phosphate group from 5-phosphoribose 1-diphosphate to orotate, leading to the formation of orotidine monophosphate (OMP).</text>
</comment>
<dbReference type="EC" id="2.4.2.10" evidence="2 6"/>
<gene>
    <name evidence="6" type="primary">pyrE</name>
    <name evidence="8" type="ORF">J2S03_002866</name>
</gene>
<feature type="binding site" evidence="6">
    <location>
        <position position="155"/>
    </location>
    <ligand>
        <name>orotate</name>
        <dbReference type="ChEBI" id="CHEBI:30839"/>
    </ligand>
</feature>
<dbReference type="GO" id="GO:0004588">
    <property type="term" value="F:orotate phosphoribosyltransferase activity"/>
    <property type="evidence" value="ECO:0007669"/>
    <property type="project" value="UniProtKB-EC"/>
</dbReference>
<evidence type="ECO:0000259" key="7">
    <source>
        <dbReference type="Pfam" id="PF00156"/>
    </source>
</evidence>
<dbReference type="PANTHER" id="PTHR19278">
    <property type="entry name" value="OROTATE PHOSPHORIBOSYLTRANSFERASE"/>
    <property type="match status" value="1"/>
</dbReference>
<organism evidence="8 9">
    <name type="scientific">Alicyclobacillus cycloheptanicus</name>
    <dbReference type="NCBI Taxonomy" id="1457"/>
    <lineage>
        <taxon>Bacteria</taxon>
        <taxon>Bacillati</taxon>
        <taxon>Bacillota</taxon>
        <taxon>Bacilli</taxon>
        <taxon>Bacillales</taxon>
        <taxon>Alicyclobacillaceae</taxon>
        <taxon>Alicyclobacillus</taxon>
    </lineage>
</organism>
<evidence type="ECO:0000313" key="8">
    <source>
        <dbReference type="EMBL" id="MDQ0190999.1"/>
    </source>
</evidence>
<comment type="similarity">
    <text evidence="6">Belongs to the purine/pyrimidine phosphoribosyltransferase family. PyrE subfamily.</text>
</comment>
<evidence type="ECO:0000313" key="9">
    <source>
        <dbReference type="Proteomes" id="UP001232973"/>
    </source>
</evidence>
<comment type="catalytic activity">
    <reaction evidence="6">
        <text>orotidine 5'-phosphate + diphosphate = orotate + 5-phospho-alpha-D-ribose 1-diphosphate</text>
        <dbReference type="Rhea" id="RHEA:10380"/>
        <dbReference type="ChEBI" id="CHEBI:30839"/>
        <dbReference type="ChEBI" id="CHEBI:33019"/>
        <dbReference type="ChEBI" id="CHEBI:57538"/>
        <dbReference type="ChEBI" id="CHEBI:58017"/>
        <dbReference type="EC" id="2.4.2.10"/>
    </reaction>
</comment>
<dbReference type="CDD" id="cd06223">
    <property type="entry name" value="PRTases_typeI"/>
    <property type="match status" value="1"/>
</dbReference>
<evidence type="ECO:0000256" key="6">
    <source>
        <dbReference type="HAMAP-Rule" id="MF_01208"/>
    </source>
</evidence>
<dbReference type="PANTHER" id="PTHR19278:SF9">
    <property type="entry name" value="URIDINE 5'-MONOPHOSPHATE SYNTHASE"/>
    <property type="match status" value="1"/>
</dbReference>
<feature type="binding site" evidence="6">
    <location>
        <position position="131"/>
    </location>
    <ligand>
        <name>5-phospho-alpha-D-ribose 1-diphosphate</name>
        <dbReference type="ChEBI" id="CHEBI:58017"/>
        <note>ligand shared between dimeric partners</note>
    </ligand>
</feature>
<dbReference type="EMBL" id="JAUSTP010000028">
    <property type="protein sequence ID" value="MDQ0190999.1"/>
    <property type="molecule type" value="Genomic_DNA"/>
</dbReference>
<feature type="domain" description="Phosphoribosyltransferase" evidence="7">
    <location>
        <begin position="97"/>
        <end position="181"/>
    </location>
</feature>
<dbReference type="HAMAP" id="MF_01208">
    <property type="entry name" value="PyrE"/>
    <property type="match status" value="1"/>
</dbReference>
<feature type="binding site" evidence="6">
    <location>
        <position position="125"/>
    </location>
    <ligand>
        <name>5-phospho-alpha-D-ribose 1-diphosphate</name>
        <dbReference type="ChEBI" id="CHEBI:58017"/>
        <note>ligand shared between dimeric partners</note>
    </ligand>
</feature>
<protein>
    <recommendedName>
        <fullName evidence="2 6">Orotate phosphoribosyltransferase</fullName>
        <shortName evidence="6">OPRT</shortName>
        <shortName evidence="6">OPRTase</shortName>
        <ecNumber evidence="2 6">2.4.2.10</ecNumber>
    </recommendedName>
</protein>
<dbReference type="InterPro" id="IPR000836">
    <property type="entry name" value="PRTase_dom"/>
</dbReference>
<dbReference type="NCBIfam" id="TIGR00336">
    <property type="entry name" value="pyrE"/>
    <property type="match status" value="1"/>
</dbReference>
<keyword evidence="5 6" id="KW-0665">Pyrimidine biosynthesis</keyword>
<comment type="caution">
    <text evidence="6">Lacks conserved residue(s) required for the propagation of feature annotation.</text>
</comment>
<keyword evidence="6" id="KW-0460">Magnesium</keyword>
<dbReference type="Proteomes" id="UP001232973">
    <property type="component" value="Unassembled WGS sequence"/>
</dbReference>
<proteinExistence type="inferred from homology"/>
<accession>A0ABT9XLU3</accession>
<name>A0ABT9XLU3_9BACL</name>